<evidence type="ECO:0000313" key="9">
    <source>
        <dbReference type="EMBL" id="CAF4226641.1"/>
    </source>
</evidence>
<name>A0A8S2SK49_9BILA</name>
<comment type="caution">
    <text evidence="9">The sequence shown here is derived from an EMBL/GenBank/DDBJ whole genome shotgun (WGS) entry which is preliminary data.</text>
</comment>
<evidence type="ECO:0000256" key="6">
    <source>
        <dbReference type="ARBA" id="ARBA00022837"/>
    </source>
</evidence>
<dbReference type="SUPFAM" id="SSF53649">
    <property type="entry name" value="Alkaline phosphatase-like"/>
    <property type="match status" value="1"/>
</dbReference>
<dbReference type="InterPro" id="IPR000917">
    <property type="entry name" value="Sulfatase_N"/>
</dbReference>
<comment type="cofactor">
    <cofactor evidence="1">
        <name>Ca(2+)</name>
        <dbReference type="ChEBI" id="CHEBI:29108"/>
    </cofactor>
</comment>
<dbReference type="AlphaFoldDB" id="A0A8S2SK49"/>
<dbReference type="GO" id="GO:0046872">
    <property type="term" value="F:metal ion binding"/>
    <property type="evidence" value="ECO:0007669"/>
    <property type="project" value="UniProtKB-KW"/>
</dbReference>
<keyword evidence="4" id="KW-0732">Signal</keyword>
<sequence length="114" mass="12107">KCDLAGNQGPFTGVWQASPLPSGGGGGGTAKFTTWEAGHRVPFIAHWPDMIKPNTVSNVIGSHLDIMPTIANLANFTLPSNRSFDGIDLSAVLFDGSDQGHEYLFHPDMLGILS</sequence>
<evidence type="ECO:0000256" key="3">
    <source>
        <dbReference type="ARBA" id="ARBA00022723"/>
    </source>
</evidence>
<proteinExistence type="inferred from homology"/>
<reference evidence="9" key="1">
    <citation type="submission" date="2021-02" db="EMBL/GenBank/DDBJ databases">
        <authorList>
            <person name="Nowell W R."/>
        </authorList>
    </citation>
    <scope>NUCLEOTIDE SEQUENCE</scope>
</reference>
<feature type="non-terminal residue" evidence="9">
    <location>
        <position position="1"/>
    </location>
</feature>
<accession>A0A8S2SK49</accession>
<evidence type="ECO:0000256" key="4">
    <source>
        <dbReference type="ARBA" id="ARBA00022729"/>
    </source>
</evidence>
<feature type="non-terminal residue" evidence="9">
    <location>
        <position position="114"/>
    </location>
</feature>
<protein>
    <recommendedName>
        <fullName evidence="7">Sulfatase N-terminal domain-containing protein</fullName>
    </recommendedName>
</protein>
<organism evidence="9 10">
    <name type="scientific">Rotaria magnacalcarata</name>
    <dbReference type="NCBI Taxonomy" id="392030"/>
    <lineage>
        <taxon>Eukaryota</taxon>
        <taxon>Metazoa</taxon>
        <taxon>Spiralia</taxon>
        <taxon>Gnathifera</taxon>
        <taxon>Rotifera</taxon>
        <taxon>Eurotatoria</taxon>
        <taxon>Bdelloidea</taxon>
        <taxon>Philodinida</taxon>
        <taxon>Philodinidae</taxon>
        <taxon>Rotaria</taxon>
    </lineage>
</organism>
<keyword evidence="6" id="KW-0106">Calcium</keyword>
<keyword evidence="5" id="KW-0378">Hydrolase</keyword>
<dbReference type="PANTHER" id="PTHR42693">
    <property type="entry name" value="ARYLSULFATASE FAMILY MEMBER"/>
    <property type="match status" value="1"/>
</dbReference>
<dbReference type="Proteomes" id="UP000676336">
    <property type="component" value="Unassembled WGS sequence"/>
</dbReference>
<evidence type="ECO:0000256" key="2">
    <source>
        <dbReference type="ARBA" id="ARBA00008779"/>
    </source>
</evidence>
<comment type="similarity">
    <text evidence="2">Belongs to the sulfatase family.</text>
</comment>
<dbReference type="Gene3D" id="3.40.720.10">
    <property type="entry name" value="Alkaline Phosphatase, subunit A"/>
    <property type="match status" value="1"/>
</dbReference>
<evidence type="ECO:0000313" key="8">
    <source>
        <dbReference type="EMBL" id="CAF4225594.1"/>
    </source>
</evidence>
<dbReference type="Pfam" id="PF00884">
    <property type="entry name" value="Sulfatase"/>
    <property type="match status" value="1"/>
</dbReference>
<keyword evidence="3" id="KW-0479">Metal-binding</keyword>
<dbReference type="PANTHER" id="PTHR42693:SF42">
    <property type="entry name" value="ARYLSULFATASE G"/>
    <property type="match status" value="1"/>
</dbReference>
<dbReference type="InterPro" id="IPR017850">
    <property type="entry name" value="Alkaline_phosphatase_core_sf"/>
</dbReference>
<gene>
    <name evidence="8" type="ORF">SMN809_LOCUS22911</name>
    <name evidence="9" type="ORF">SMN809_LOCUS22955</name>
</gene>
<evidence type="ECO:0000256" key="1">
    <source>
        <dbReference type="ARBA" id="ARBA00001913"/>
    </source>
</evidence>
<dbReference type="GO" id="GO:0004065">
    <property type="term" value="F:arylsulfatase activity"/>
    <property type="evidence" value="ECO:0007669"/>
    <property type="project" value="TreeGrafter"/>
</dbReference>
<feature type="domain" description="Sulfatase N-terminal" evidence="7">
    <location>
        <begin position="23"/>
        <end position="75"/>
    </location>
</feature>
<dbReference type="EMBL" id="CAJOBI010022574">
    <property type="protein sequence ID" value="CAF4225594.1"/>
    <property type="molecule type" value="Genomic_DNA"/>
</dbReference>
<dbReference type="InterPro" id="IPR050738">
    <property type="entry name" value="Sulfatase"/>
</dbReference>
<dbReference type="EMBL" id="CAJOBI010022742">
    <property type="protein sequence ID" value="CAF4226641.1"/>
    <property type="molecule type" value="Genomic_DNA"/>
</dbReference>
<evidence type="ECO:0000256" key="5">
    <source>
        <dbReference type="ARBA" id="ARBA00022801"/>
    </source>
</evidence>
<evidence type="ECO:0000259" key="7">
    <source>
        <dbReference type="Pfam" id="PF00884"/>
    </source>
</evidence>
<evidence type="ECO:0000313" key="10">
    <source>
        <dbReference type="Proteomes" id="UP000676336"/>
    </source>
</evidence>